<feature type="domain" description="RyR/IP3R Homology associated" evidence="1">
    <location>
        <begin position="1"/>
        <end position="74"/>
    </location>
</feature>
<name>A0A8S3AR58_9BILA</name>
<dbReference type="PANTHER" id="PTHR45816">
    <property type="entry name" value="MIR DOMAIN-CONTAINING PROTEIN"/>
    <property type="match status" value="1"/>
</dbReference>
<dbReference type="AlphaFoldDB" id="A0A8S3AR58"/>
<feature type="non-terminal residue" evidence="2">
    <location>
        <position position="81"/>
    </location>
</feature>
<dbReference type="PANTHER" id="PTHR45816:SF4">
    <property type="entry name" value="RYR_IP3R HOMOLOGY ASSOCIATED DOMAIN-CONTAINING PROTEIN"/>
    <property type="match status" value="1"/>
</dbReference>
<gene>
    <name evidence="2" type="ORF">SMN809_LOCUS44995</name>
</gene>
<comment type="caution">
    <text evidence="2">The sequence shown here is derived from an EMBL/GenBank/DDBJ whole genome shotgun (WGS) entry which is preliminary data.</text>
</comment>
<dbReference type="GO" id="GO:0006816">
    <property type="term" value="P:calcium ion transport"/>
    <property type="evidence" value="ECO:0007669"/>
    <property type="project" value="InterPro"/>
</dbReference>
<dbReference type="Pfam" id="PF08454">
    <property type="entry name" value="RIH_assoc"/>
    <property type="match status" value="1"/>
</dbReference>
<dbReference type="InterPro" id="IPR015925">
    <property type="entry name" value="Ryanodine_IP3_receptor"/>
</dbReference>
<organism evidence="2 3">
    <name type="scientific">Rotaria magnacalcarata</name>
    <dbReference type="NCBI Taxonomy" id="392030"/>
    <lineage>
        <taxon>Eukaryota</taxon>
        <taxon>Metazoa</taxon>
        <taxon>Spiralia</taxon>
        <taxon>Gnathifera</taxon>
        <taxon>Rotifera</taxon>
        <taxon>Eurotatoria</taxon>
        <taxon>Bdelloidea</taxon>
        <taxon>Philodinida</taxon>
        <taxon>Philodinidae</taxon>
        <taxon>Rotaria</taxon>
    </lineage>
</organism>
<protein>
    <recommendedName>
        <fullName evidence="1">RyR/IP3R Homology associated domain-containing protein</fullName>
    </recommendedName>
</protein>
<sequence length="81" mass="8868">NYNLVCETLKFLDAVCGSQTGLLGLLGNYINEDKVDLTNQTLITLTEYCQGPCHDNQDAIVNHESNGIDIIIAIVLNDMTP</sequence>
<evidence type="ECO:0000313" key="2">
    <source>
        <dbReference type="EMBL" id="CAF4747791.1"/>
    </source>
</evidence>
<dbReference type="Proteomes" id="UP000676336">
    <property type="component" value="Unassembled WGS sequence"/>
</dbReference>
<evidence type="ECO:0000259" key="1">
    <source>
        <dbReference type="Pfam" id="PF08454"/>
    </source>
</evidence>
<evidence type="ECO:0000313" key="3">
    <source>
        <dbReference type="Proteomes" id="UP000676336"/>
    </source>
</evidence>
<feature type="non-terminal residue" evidence="2">
    <location>
        <position position="1"/>
    </location>
</feature>
<reference evidence="2" key="1">
    <citation type="submission" date="2021-02" db="EMBL/GenBank/DDBJ databases">
        <authorList>
            <person name="Nowell W R."/>
        </authorList>
    </citation>
    <scope>NUCLEOTIDE SEQUENCE</scope>
</reference>
<dbReference type="EMBL" id="CAJOBI010136426">
    <property type="protein sequence ID" value="CAF4747791.1"/>
    <property type="molecule type" value="Genomic_DNA"/>
</dbReference>
<accession>A0A8S3AR58</accession>
<proteinExistence type="predicted"/>
<dbReference type="InterPro" id="IPR013662">
    <property type="entry name" value="RIH_assoc-dom"/>
</dbReference>